<dbReference type="EMBL" id="JBHUPD010000001">
    <property type="protein sequence ID" value="MFD2871001.1"/>
    <property type="molecule type" value="Genomic_DNA"/>
</dbReference>
<evidence type="ECO:0000256" key="1">
    <source>
        <dbReference type="SAM" id="SignalP"/>
    </source>
</evidence>
<sequence length="120" mass="12939">MKTRILTTALLVFCSFIACFAAITGLNGKWAGSVKITQDDELPLVYNFKVEGDKLSGTVLSPDGNDLPIADGVLQGNEFAFTVKAGKYTINHTGKYYGDSVIVAADLEGKTFKATLKRDK</sequence>
<reference evidence="3" key="1">
    <citation type="journal article" date="2019" name="Int. J. Syst. Evol. Microbiol.">
        <title>The Global Catalogue of Microorganisms (GCM) 10K type strain sequencing project: providing services to taxonomists for standard genome sequencing and annotation.</title>
        <authorList>
            <consortium name="The Broad Institute Genomics Platform"/>
            <consortium name="The Broad Institute Genome Sequencing Center for Infectious Disease"/>
            <person name="Wu L."/>
            <person name="Ma J."/>
        </authorList>
    </citation>
    <scope>NUCLEOTIDE SEQUENCE [LARGE SCALE GENOMIC DNA]</scope>
    <source>
        <strain evidence="3">KCTC 22437</strain>
    </source>
</reference>
<keyword evidence="3" id="KW-1185">Reference proteome</keyword>
<protein>
    <recommendedName>
        <fullName evidence="4">Glycoside hydrolase</fullName>
    </recommendedName>
</protein>
<organism evidence="2 3">
    <name type="scientific">Mucilaginibacter ximonensis</name>
    <dbReference type="NCBI Taxonomy" id="538021"/>
    <lineage>
        <taxon>Bacteria</taxon>
        <taxon>Pseudomonadati</taxon>
        <taxon>Bacteroidota</taxon>
        <taxon>Sphingobacteriia</taxon>
        <taxon>Sphingobacteriales</taxon>
        <taxon>Sphingobacteriaceae</taxon>
        <taxon>Mucilaginibacter</taxon>
    </lineage>
</organism>
<evidence type="ECO:0000313" key="2">
    <source>
        <dbReference type="EMBL" id="MFD2871001.1"/>
    </source>
</evidence>
<feature type="chain" id="PRO_5045773149" description="Glycoside hydrolase" evidence="1">
    <location>
        <begin position="22"/>
        <end position="120"/>
    </location>
</feature>
<dbReference type="RefSeq" id="WP_377181245.1">
    <property type="nucleotide sequence ID" value="NZ_JBHUPD010000001.1"/>
</dbReference>
<dbReference type="Proteomes" id="UP001597557">
    <property type="component" value="Unassembled WGS sequence"/>
</dbReference>
<feature type="signal peptide" evidence="1">
    <location>
        <begin position="1"/>
        <end position="21"/>
    </location>
</feature>
<evidence type="ECO:0000313" key="3">
    <source>
        <dbReference type="Proteomes" id="UP001597557"/>
    </source>
</evidence>
<proteinExistence type="predicted"/>
<evidence type="ECO:0008006" key="4">
    <source>
        <dbReference type="Google" id="ProtNLM"/>
    </source>
</evidence>
<accession>A0ABW5Y6Y6</accession>
<dbReference type="PROSITE" id="PS51257">
    <property type="entry name" value="PROKAR_LIPOPROTEIN"/>
    <property type="match status" value="1"/>
</dbReference>
<keyword evidence="1" id="KW-0732">Signal</keyword>
<name>A0ABW5Y6Y6_9SPHI</name>
<gene>
    <name evidence="2" type="ORF">ACFS5N_00895</name>
</gene>
<comment type="caution">
    <text evidence="2">The sequence shown here is derived from an EMBL/GenBank/DDBJ whole genome shotgun (WGS) entry which is preliminary data.</text>
</comment>